<dbReference type="RefSeq" id="WP_140031484.1">
    <property type="nucleotide sequence ID" value="NZ_CP137845.1"/>
</dbReference>
<organism evidence="2 3">
    <name type="scientific">Metamycoplasma equirhinis</name>
    <dbReference type="NCBI Taxonomy" id="92402"/>
    <lineage>
        <taxon>Bacteria</taxon>
        <taxon>Bacillati</taxon>
        <taxon>Mycoplasmatota</taxon>
        <taxon>Mycoplasmoidales</taxon>
        <taxon>Metamycoplasmataceae</taxon>
        <taxon>Metamycoplasma</taxon>
    </lineage>
</organism>
<dbReference type="PROSITE" id="PS51257">
    <property type="entry name" value="PROKAR_LIPOPROTEIN"/>
    <property type="match status" value="1"/>
</dbReference>
<name>A0ABZ0P9N5_9BACT</name>
<protein>
    <recommendedName>
        <fullName evidence="4">Variable surface lipoprotein</fullName>
    </recommendedName>
</protein>
<feature type="signal peptide" evidence="1">
    <location>
        <begin position="1"/>
        <end position="18"/>
    </location>
</feature>
<proteinExistence type="predicted"/>
<feature type="chain" id="PRO_5047314015" description="Variable surface lipoprotein" evidence="1">
    <location>
        <begin position="19"/>
        <end position="155"/>
    </location>
</feature>
<keyword evidence="1" id="KW-0732">Signal</keyword>
<dbReference type="EMBL" id="CP137845">
    <property type="protein sequence ID" value="WPB53732.1"/>
    <property type="molecule type" value="Genomic_DNA"/>
</dbReference>
<reference evidence="2" key="1">
    <citation type="submission" date="2023-11" db="EMBL/GenBank/DDBJ databases">
        <title>Completed genome sequence of Mycoplasma equirhinis type strain M432/72.</title>
        <authorList>
            <person name="Spergser J."/>
        </authorList>
    </citation>
    <scope>NUCLEOTIDE SEQUENCE [LARGE SCALE GENOMIC DNA]</scope>
    <source>
        <strain evidence="2">M432/72</strain>
    </source>
</reference>
<keyword evidence="3" id="KW-1185">Reference proteome</keyword>
<gene>
    <name evidence="2" type="ORF">R9B83_01945</name>
</gene>
<evidence type="ECO:0008006" key="4">
    <source>
        <dbReference type="Google" id="ProtNLM"/>
    </source>
</evidence>
<sequence length="155" mass="17810">MKKKLKFTFLLLSSSALVSTGAFLSAACVNPFKATKPAQRLNSTQLKQIHDEVVFKRAKNSKASNKELGEKITELTAKYKRSLDIGNDIRHDSEFKKYFYLKIPNMSNYDRGAHKFKFWFEVNNETGLVELHYDIICSDFPDNPEAINKIIKIDN</sequence>
<dbReference type="Proteomes" id="UP001303601">
    <property type="component" value="Chromosome"/>
</dbReference>
<evidence type="ECO:0000313" key="3">
    <source>
        <dbReference type="Proteomes" id="UP001303601"/>
    </source>
</evidence>
<dbReference type="GeneID" id="94493634"/>
<evidence type="ECO:0000313" key="2">
    <source>
        <dbReference type="EMBL" id="WPB53732.1"/>
    </source>
</evidence>
<accession>A0ABZ0P9N5</accession>
<evidence type="ECO:0000256" key="1">
    <source>
        <dbReference type="SAM" id="SignalP"/>
    </source>
</evidence>